<proteinExistence type="inferred from homology"/>
<dbReference type="PANTHER" id="PTHR45648">
    <property type="entry name" value="GDSL LIPASE/ACYLHYDROLASE FAMILY PROTEIN (AFU_ORTHOLOGUE AFUA_4G14700)"/>
    <property type="match status" value="1"/>
</dbReference>
<comment type="similarity">
    <text evidence="1">Belongs to the 'GDSL' lipolytic enzyme family.</text>
</comment>
<feature type="signal peptide" evidence="4">
    <location>
        <begin position="1"/>
        <end position="38"/>
    </location>
</feature>
<dbReference type="EMBL" id="JABCRI010000006">
    <property type="protein sequence ID" value="KAF8405488.1"/>
    <property type="molecule type" value="Genomic_DNA"/>
</dbReference>
<dbReference type="Pfam" id="PF00657">
    <property type="entry name" value="Lipase_GDSL"/>
    <property type="match status" value="1"/>
</dbReference>
<gene>
    <name evidence="5" type="ORF">HHK36_010395</name>
</gene>
<dbReference type="CDD" id="cd01837">
    <property type="entry name" value="SGNH_plant_lipase_like"/>
    <property type="match status" value="1"/>
</dbReference>
<sequence>MEPAVSQPEPPMAKSWISSSSLVLLLSLAMVTLHLADATVPAIFILGDSTADVGTNNYLPESTARADFPFNGIDFPFSRPTGRFSNGFNSADYLGMYNWQGYSKLMGQRRSPPPFLSLQNKTSRLMKHIVRGVNFASGGSGLLDTTGLSLGRVIPLGEQIQQFATVRNNLTAVMGPAATESLLSKSVFLISIGSNDIFNYYSSNGNSNKEEFLIALKSKYEDHLKNLFNLGARKFGIISVPPIGCCPSLRALNPTGGCVEDLNDYARAFFSTTEALFSKLSSEFKGMTYSLGNAYEMTMNVIENPLPFGLKELKTACCGAGKFNGESPCVPTANICSNRDEYLFWDLYHPTQAVAELAALTLYGGALRFVTPFNFSQLAEVN</sequence>
<dbReference type="Gene3D" id="3.40.50.1110">
    <property type="entry name" value="SGNH hydrolase"/>
    <property type="match status" value="1"/>
</dbReference>
<keyword evidence="2" id="KW-0378">Hydrolase</keyword>
<accession>A0A834ZHZ4</accession>
<dbReference type="InterPro" id="IPR001087">
    <property type="entry name" value="GDSL"/>
</dbReference>
<dbReference type="Proteomes" id="UP000655225">
    <property type="component" value="Unassembled WGS sequence"/>
</dbReference>
<dbReference type="PANTHER" id="PTHR45648:SF17">
    <property type="entry name" value="GDSL ESTERASE_LIPASE"/>
    <property type="match status" value="1"/>
</dbReference>
<evidence type="ECO:0000256" key="4">
    <source>
        <dbReference type="SAM" id="SignalP"/>
    </source>
</evidence>
<keyword evidence="3" id="KW-0442">Lipid degradation</keyword>
<keyword evidence="3" id="KW-0443">Lipid metabolism</keyword>
<dbReference type="GO" id="GO:0016788">
    <property type="term" value="F:hydrolase activity, acting on ester bonds"/>
    <property type="evidence" value="ECO:0007669"/>
    <property type="project" value="InterPro"/>
</dbReference>
<evidence type="ECO:0000256" key="1">
    <source>
        <dbReference type="ARBA" id="ARBA00008668"/>
    </source>
</evidence>
<name>A0A834ZHZ4_TETSI</name>
<evidence type="ECO:0000313" key="5">
    <source>
        <dbReference type="EMBL" id="KAF8405488.1"/>
    </source>
</evidence>
<dbReference type="OMA" id="AYEMTIN"/>
<feature type="chain" id="PRO_5032823245" evidence="4">
    <location>
        <begin position="39"/>
        <end position="382"/>
    </location>
</feature>
<dbReference type="GO" id="GO:0016042">
    <property type="term" value="P:lipid catabolic process"/>
    <property type="evidence" value="ECO:0007669"/>
    <property type="project" value="UniProtKB-KW"/>
</dbReference>
<dbReference type="InterPro" id="IPR051058">
    <property type="entry name" value="GDSL_Est/Lipase"/>
</dbReference>
<evidence type="ECO:0000256" key="3">
    <source>
        <dbReference type="ARBA" id="ARBA00022963"/>
    </source>
</evidence>
<dbReference type="SUPFAM" id="SSF52266">
    <property type="entry name" value="SGNH hydrolase"/>
    <property type="match status" value="1"/>
</dbReference>
<reference evidence="5 6" key="1">
    <citation type="submission" date="2020-04" db="EMBL/GenBank/DDBJ databases">
        <title>Plant Genome Project.</title>
        <authorList>
            <person name="Zhang R.-G."/>
        </authorList>
    </citation>
    <scope>NUCLEOTIDE SEQUENCE [LARGE SCALE GENOMIC DNA]</scope>
    <source>
        <strain evidence="5">YNK0</strain>
        <tissue evidence="5">Leaf</tissue>
    </source>
</reference>
<organism evidence="5 6">
    <name type="scientific">Tetracentron sinense</name>
    <name type="common">Spur-leaf</name>
    <dbReference type="NCBI Taxonomy" id="13715"/>
    <lineage>
        <taxon>Eukaryota</taxon>
        <taxon>Viridiplantae</taxon>
        <taxon>Streptophyta</taxon>
        <taxon>Embryophyta</taxon>
        <taxon>Tracheophyta</taxon>
        <taxon>Spermatophyta</taxon>
        <taxon>Magnoliopsida</taxon>
        <taxon>Trochodendrales</taxon>
        <taxon>Trochodendraceae</taxon>
        <taxon>Tetracentron</taxon>
    </lineage>
</organism>
<dbReference type="AlphaFoldDB" id="A0A834ZHZ4"/>
<protein>
    <submittedName>
        <fullName evidence="5">Uncharacterized protein</fullName>
    </submittedName>
</protein>
<dbReference type="OrthoDB" id="1600564at2759"/>
<evidence type="ECO:0000313" key="6">
    <source>
        <dbReference type="Proteomes" id="UP000655225"/>
    </source>
</evidence>
<dbReference type="InterPro" id="IPR036514">
    <property type="entry name" value="SGNH_hydro_sf"/>
</dbReference>
<evidence type="ECO:0000256" key="2">
    <source>
        <dbReference type="ARBA" id="ARBA00022801"/>
    </source>
</evidence>
<comment type="caution">
    <text evidence="5">The sequence shown here is derived from an EMBL/GenBank/DDBJ whole genome shotgun (WGS) entry which is preliminary data.</text>
</comment>
<keyword evidence="6" id="KW-1185">Reference proteome</keyword>
<dbReference type="InterPro" id="IPR035669">
    <property type="entry name" value="SGNH_plant_lipase-like"/>
</dbReference>
<keyword evidence="4" id="KW-0732">Signal</keyword>